<dbReference type="Gene3D" id="2.120.10.80">
    <property type="entry name" value="Kelch-type beta propeller"/>
    <property type="match status" value="2"/>
</dbReference>
<dbReference type="Gene3D" id="2.130.10.80">
    <property type="entry name" value="Galactose oxidase/kelch, beta-propeller"/>
    <property type="match status" value="2"/>
</dbReference>
<dbReference type="SMART" id="SM00612">
    <property type="entry name" value="Kelch"/>
    <property type="match status" value="6"/>
</dbReference>
<dbReference type="RefSeq" id="WP_369230796.1">
    <property type="nucleotide sequence ID" value="NZ_CP163435.1"/>
</dbReference>
<dbReference type="InterPro" id="IPR006652">
    <property type="entry name" value="Kelch_1"/>
</dbReference>
<evidence type="ECO:0000313" key="1">
    <source>
        <dbReference type="EMBL" id="XDQ24287.1"/>
    </source>
</evidence>
<dbReference type="InterPro" id="IPR037293">
    <property type="entry name" value="Gal_Oxidase_central_sf"/>
</dbReference>
<dbReference type="SUPFAM" id="SSF117281">
    <property type="entry name" value="Kelch motif"/>
    <property type="match status" value="2"/>
</dbReference>
<gene>
    <name evidence="1" type="ORF">AB5J56_06050</name>
</gene>
<reference evidence="1" key="1">
    <citation type="submission" date="2024-07" db="EMBL/GenBank/DDBJ databases">
        <authorList>
            <person name="Yu S.T."/>
        </authorList>
    </citation>
    <scope>NUCLEOTIDE SEQUENCE</scope>
    <source>
        <strain evidence="1">R21</strain>
    </source>
</reference>
<dbReference type="EMBL" id="CP163435">
    <property type="protein sequence ID" value="XDQ24287.1"/>
    <property type="molecule type" value="Genomic_DNA"/>
</dbReference>
<sequence>MPRNSPLTAVAGPPAPAPAEVASDLAAVGSWAPAGDLPQSGYFALPDASAVVLGEAYGHRVLIAGGEDAARTAQKGAALFDPVEKKWEPTGSLSVARRLHSTTKLADGRVLVVGGLTGPFTRPFAPLSSAEIYDPGTKTWKTTGGALHEARFSHSAIALGDGRVLVTGGLAPRDALTELSLSSAEIYDPVKDEWTQVSSMHDARSGHPTVALDRGRVLVVGGMLSIGRGLYTALAFCEVYDPAAGPNGTWTPAGSLQVARKAHQAVRLGDGSVLVTGGDSTGALHDWTYNAYSQWVTERFNPANGTWSEVEPMSVGRSHHRAVALRSGKVLVIGGTEDATFDVGYQNAEIYDPSVGPRGTWTSTGGMVTGRWAGVAAELEDGRVLAAGGLIRSGAASPDSADVITAASELFTA</sequence>
<dbReference type="Pfam" id="PF01344">
    <property type="entry name" value="Kelch_1"/>
    <property type="match status" value="2"/>
</dbReference>
<organism evidence="1">
    <name type="scientific">Streptomyces sp. R21</name>
    <dbReference type="NCBI Taxonomy" id="3238627"/>
    <lineage>
        <taxon>Bacteria</taxon>
        <taxon>Bacillati</taxon>
        <taxon>Actinomycetota</taxon>
        <taxon>Actinomycetes</taxon>
        <taxon>Kitasatosporales</taxon>
        <taxon>Streptomycetaceae</taxon>
        <taxon>Streptomyces</taxon>
    </lineage>
</organism>
<dbReference type="PANTHER" id="PTHR45632">
    <property type="entry name" value="LD33804P"/>
    <property type="match status" value="1"/>
</dbReference>
<accession>A0AB39P1F9</accession>
<proteinExistence type="predicted"/>
<dbReference type="AlphaFoldDB" id="A0AB39P1F9"/>
<dbReference type="PANTHER" id="PTHR45632:SF26">
    <property type="entry name" value="BTB DOMAIN-CONTAINING PROTEIN"/>
    <property type="match status" value="1"/>
</dbReference>
<protein>
    <submittedName>
        <fullName evidence="1">Kelch repeat-containing protein</fullName>
    </submittedName>
</protein>
<name>A0AB39P1F9_9ACTN</name>
<dbReference type="InterPro" id="IPR015915">
    <property type="entry name" value="Kelch-typ_b-propeller"/>
</dbReference>